<evidence type="ECO:0000313" key="2">
    <source>
        <dbReference type="Proteomes" id="UP000700800"/>
    </source>
</evidence>
<dbReference type="Proteomes" id="UP000700800">
    <property type="component" value="Unassembled WGS sequence"/>
</dbReference>
<proteinExistence type="predicted"/>
<comment type="caution">
    <text evidence="1">The sequence shown here is derived from an EMBL/GenBank/DDBJ whole genome shotgun (WGS) entry which is preliminary data.</text>
</comment>
<protein>
    <submittedName>
        <fullName evidence="1">Uncharacterized protein</fullName>
    </submittedName>
</protein>
<organism evidence="1 2">
    <name type="scientific">Streptococcus gallolyticus</name>
    <dbReference type="NCBI Taxonomy" id="315405"/>
    <lineage>
        <taxon>Bacteria</taxon>
        <taxon>Bacillati</taxon>
        <taxon>Bacillota</taxon>
        <taxon>Bacilli</taxon>
        <taxon>Lactobacillales</taxon>
        <taxon>Streptococcaceae</taxon>
        <taxon>Streptococcus</taxon>
    </lineage>
</organism>
<sequence length="115" mass="13312">MTLKNLRQFIEFKHNDFFEKKKLYFLSARTLQNENGVKVSLLILEDNTTYVNDTTNLGEQITVKILNKSIEDYSNFQPMATVCKITNISKAIIFGEYQNQLSIVGDVEKVEEVKK</sequence>
<name>A0A928A4E1_9STRE</name>
<dbReference type="EMBL" id="SVAF01000015">
    <property type="protein sequence ID" value="MBE6164956.1"/>
    <property type="molecule type" value="Genomic_DNA"/>
</dbReference>
<gene>
    <name evidence="1" type="ORF">E7156_06585</name>
</gene>
<evidence type="ECO:0000313" key="1">
    <source>
        <dbReference type="EMBL" id="MBE6164956.1"/>
    </source>
</evidence>
<reference evidence="1" key="1">
    <citation type="submission" date="2019-04" db="EMBL/GenBank/DDBJ databases">
        <title>Evolution of Biomass-Degrading Anaerobic Consortia Revealed by Metagenomics.</title>
        <authorList>
            <person name="Peng X."/>
        </authorList>
    </citation>
    <scope>NUCLEOTIDE SEQUENCE</scope>
    <source>
        <strain evidence="1">SIG195</strain>
    </source>
</reference>
<accession>A0A928A4E1</accession>
<dbReference type="AlphaFoldDB" id="A0A928A4E1"/>